<dbReference type="Pfam" id="PF02674">
    <property type="entry name" value="Colicin_V"/>
    <property type="match status" value="1"/>
</dbReference>
<keyword evidence="3 5" id="KW-1133">Transmembrane helix</keyword>
<evidence type="ECO:0000256" key="2">
    <source>
        <dbReference type="ARBA" id="ARBA00022692"/>
    </source>
</evidence>
<keyword evidence="2 5" id="KW-0812">Transmembrane</keyword>
<feature type="transmembrane region" description="Helical" evidence="5">
    <location>
        <begin position="79"/>
        <end position="105"/>
    </location>
</feature>
<feature type="transmembrane region" description="Helical" evidence="5">
    <location>
        <begin position="26"/>
        <end position="44"/>
    </location>
</feature>
<dbReference type="PANTHER" id="PTHR37306">
    <property type="entry name" value="COLICIN V PRODUCTION PROTEIN"/>
    <property type="match status" value="1"/>
</dbReference>
<comment type="caution">
    <text evidence="6">The sequence shown here is derived from an EMBL/GenBank/DDBJ whole genome shotgun (WGS) entry which is preliminary data.</text>
</comment>
<name>A0A430AMK9_9ENTE</name>
<protein>
    <submittedName>
        <fullName evidence="6">Colicin V production protein CvpA</fullName>
    </submittedName>
</protein>
<feature type="transmembrane region" description="Helical" evidence="5">
    <location>
        <begin position="117"/>
        <end position="143"/>
    </location>
</feature>
<comment type="subcellular location">
    <subcellularLocation>
        <location evidence="1">Membrane</location>
        <topology evidence="1">Multi-pass membrane protein</topology>
    </subcellularLocation>
</comment>
<dbReference type="InterPro" id="IPR003825">
    <property type="entry name" value="Colicin-V_CvpA"/>
</dbReference>
<evidence type="ECO:0000313" key="7">
    <source>
        <dbReference type="Proteomes" id="UP000287605"/>
    </source>
</evidence>
<dbReference type="AlphaFoldDB" id="A0A430AMK9"/>
<gene>
    <name evidence="6" type="ORF">CBF29_12045</name>
</gene>
<keyword evidence="4 5" id="KW-0472">Membrane</keyword>
<dbReference type="GO" id="GO:0016020">
    <property type="term" value="C:membrane"/>
    <property type="evidence" value="ECO:0007669"/>
    <property type="project" value="UniProtKB-SubCell"/>
</dbReference>
<evidence type="ECO:0000256" key="4">
    <source>
        <dbReference type="ARBA" id="ARBA00023136"/>
    </source>
</evidence>
<evidence type="ECO:0000256" key="1">
    <source>
        <dbReference type="ARBA" id="ARBA00004141"/>
    </source>
</evidence>
<evidence type="ECO:0000256" key="5">
    <source>
        <dbReference type="SAM" id="Phobius"/>
    </source>
</evidence>
<dbReference type="OrthoDB" id="1809613at2"/>
<proteinExistence type="predicted"/>
<evidence type="ECO:0000313" key="6">
    <source>
        <dbReference type="EMBL" id="RSU09193.1"/>
    </source>
</evidence>
<dbReference type="PANTHER" id="PTHR37306:SF1">
    <property type="entry name" value="COLICIN V PRODUCTION PROTEIN"/>
    <property type="match status" value="1"/>
</dbReference>
<dbReference type="RefSeq" id="WP_126809971.1">
    <property type="nucleotide sequence ID" value="NZ_NGKA01000024.1"/>
</dbReference>
<reference evidence="6 7" key="1">
    <citation type="submission" date="2017-05" db="EMBL/GenBank/DDBJ databases">
        <title>Vagococcus spp. assemblies.</title>
        <authorList>
            <person name="Gulvik C.A."/>
        </authorList>
    </citation>
    <scope>NUCLEOTIDE SEQUENCE [LARGE SCALE GENOMIC DNA]</scope>
    <source>
        <strain evidence="6 7">CCUG 51432</strain>
    </source>
</reference>
<evidence type="ECO:0000256" key="3">
    <source>
        <dbReference type="ARBA" id="ARBA00022989"/>
    </source>
</evidence>
<dbReference type="EMBL" id="NGKA01000024">
    <property type="protein sequence ID" value="RSU09193.1"/>
    <property type="molecule type" value="Genomic_DNA"/>
</dbReference>
<dbReference type="GO" id="GO:0009403">
    <property type="term" value="P:toxin biosynthetic process"/>
    <property type="evidence" value="ECO:0007669"/>
    <property type="project" value="InterPro"/>
</dbReference>
<sequence length="181" mass="20393">MLSIVILITLVFAVYTGARRGIILQGIYTIGYLISFFVAQKFFIKFVDILELIVPYPQASPDSQLVFFEGEMLFDLDRYFYGGVSFILCLVIGWVIVRFLGIFLYELNFTPVKKEVHLIGGGALSFFVAIVALCILLTLLAMVPVDFVQNLFRDSGLARGIVKNTPYFSKKILELWTGVPL</sequence>
<dbReference type="Proteomes" id="UP000287605">
    <property type="component" value="Unassembled WGS sequence"/>
</dbReference>
<organism evidence="6 7">
    <name type="scientific">Vagococcus elongatus</name>
    <dbReference type="NCBI Taxonomy" id="180344"/>
    <lineage>
        <taxon>Bacteria</taxon>
        <taxon>Bacillati</taxon>
        <taxon>Bacillota</taxon>
        <taxon>Bacilli</taxon>
        <taxon>Lactobacillales</taxon>
        <taxon>Enterococcaceae</taxon>
        <taxon>Vagococcus</taxon>
    </lineage>
</organism>
<accession>A0A430AMK9</accession>
<keyword evidence="7" id="KW-1185">Reference proteome</keyword>